<comment type="caution">
    <text evidence="4">The sequence shown here is derived from an EMBL/GenBank/DDBJ whole genome shotgun (WGS) entry which is preliminary data.</text>
</comment>
<keyword evidence="2" id="KW-0732">Signal</keyword>
<dbReference type="PANTHER" id="PTHR48081:SF8">
    <property type="entry name" value="ALPHA_BETA HYDROLASE FOLD-3 DOMAIN-CONTAINING PROTEIN-RELATED"/>
    <property type="match status" value="1"/>
</dbReference>
<reference evidence="4 5" key="1">
    <citation type="submission" date="2019-12" db="EMBL/GenBank/DDBJ databases">
        <title>Genomic-based taxomic classification of the family Erythrobacteraceae.</title>
        <authorList>
            <person name="Xu L."/>
        </authorList>
    </citation>
    <scope>NUCLEOTIDE SEQUENCE [LARGE SCALE GENOMIC DNA]</scope>
    <source>
        <strain evidence="4 5">M0322</strain>
    </source>
</reference>
<keyword evidence="1 4" id="KW-0378">Hydrolase</keyword>
<evidence type="ECO:0000313" key="4">
    <source>
        <dbReference type="EMBL" id="MXO70230.1"/>
    </source>
</evidence>
<dbReference type="Gene3D" id="3.40.50.1820">
    <property type="entry name" value="alpha/beta hydrolase"/>
    <property type="match status" value="1"/>
</dbReference>
<dbReference type="OrthoDB" id="9806180at2"/>
<evidence type="ECO:0000313" key="5">
    <source>
        <dbReference type="Proteomes" id="UP000466966"/>
    </source>
</evidence>
<keyword evidence="5" id="KW-1185">Reference proteome</keyword>
<proteinExistence type="predicted"/>
<dbReference type="InterPro" id="IPR029058">
    <property type="entry name" value="AB_hydrolase_fold"/>
</dbReference>
<dbReference type="Proteomes" id="UP000466966">
    <property type="component" value="Unassembled WGS sequence"/>
</dbReference>
<feature type="domain" description="Alpha/beta hydrolase fold-3" evidence="3">
    <location>
        <begin position="117"/>
        <end position="325"/>
    </location>
</feature>
<evidence type="ECO:0000256" key="2">
    <source>
        <dbReference type="SAM" id="SignalP"/>
    </source>
</evidence>
<name>A0A844YT39_9SPHN</name>
<dbReference type="AlphaFoldDB" id="A0A844YT39"/>
<dbReference type="Pfam" id="PF07859">
    <property type="entry name" value="Abhydrolase_3"/>
    <property type="match status" value="1"/>
</dbReference>
<dbReference type="GO" id="GO:0016787">
    <property type="term" value="F:hydrolase activity"/>
    <property type="evidence" value="ECO:0007669"/>
    <property type="project" value="UniProtKB-KW"/>
</dbReference>
<dbReference type="InterPro" id="IPR050300">
    <property type="entry name" value="GDXG_lipolytic_enzyme"/>
</dbReference>
<evidence type="ECO:0000259" key="3">
    <source>
        <dbReference type="Pfam" id="PF07859"/>
    </source>
</evidence>
<evidence type="ECO:0000256" key="1">
    <source>
        <dbReference type="ARBA" id="ARBA00022801"/>
    </source>
</evidence>
<sequence length="353" mass="36998">MSRRELGRAGMLALVGAALVRPANVLAQPAAPALSVAERLAPIAPELRPAARRMIENGFPAITAESLPEIQRMFPQPMPTLQPGIPVRAVDIPPAGSLPGVKVYVINSEPTLRRPAILHTHGGGHLVGSATGELAGLQNTARDLDCTIVTVEYSLSPAVRWTTSTEENYHALKWLHGNAEALGVDPARIAVMGESAGGGHAATLAIKARDRGEVPVLFQCLVYPMIDDRTGSTVTLPPHIATVGWSAAENRLGWESYLGMAPGSAGVSSTAAPARLENVAGLPPAWIGVGSVDLFAPEDIDYARRLALANVPVELLVVPGGFHGFDGAAADTALARNFTQSKLNALRRAFAQG</sequence>
<organism evidence="4 5">
    <name type="scientific">Alteraurantiacibacter buctensis</name>
    <dbReference type="NCBI Taxonomy" id="1503981"/>
    <lineage>
        <taxon>Bacteria</taxon>
        <taxon>Pseudomonadati</taxon>
        <taxon>Pseudomonadota</taxon>
        <taxon>Alphaproteobacteria</taxon>
        <taxon>Sphingomonadales</taxon>
        <taxon>Erythrobacteraceae</taxon>
        <taxon>Alteraurantiacibacter</taxon>
    </lineage>
</organism>
<dbReference type="PANTHER" id="PTHR48081">
    <property type="entry name" value="AB HYDROLASE SUPERFAMILY PROTEIN C4A8.06C"/>
    <property type="match status" value="1"/>
</dbReference>
<dbReference type="SUPFAM" id="SSF53474">
    <property type="entry name" value="alpha/beta-Hydrolases"/>
    <property type="match status" value="1"/>
</dbReference>
<feature type="signal peptide" evidence="2">
    <location>
        <begin position="1"/>
        <end position="27"/>
    </location>
</feature>
<gene>
    <name evidence="4" type="ORF">GRI99_01115</name>
</gene>
<feature type="chain" id="PRO_5033063935" evidence="2">
    <location>
        <begin position="28"/>
        <end position="353"/>
    </location>
</feature>
<accession>A0A844YT39</accession>
<dbReference type="InterPro" id="IPR013094">
    <property type="entry name" value="AB_hydrolase_3"/>
</dbReference>
<dbReference type="EMBL" id="WTYV01000001">
    <property type="protein sequence ID" value="MXO70230.1"/>
    <property type="molecule type" value="Genomic_DNA"/>
</dbReference>
<protein>
    <submittedName>
        <fullName evidence="4">Alpha/beta hydrolase fold domain-containing protein</fullName>
    </submittedName>
</protein>